<dbReference type="Proteomes" id="UP000887159">
    <property type="component" value="Unassembled WGS sequence"/>
</dbReference>
<protein>
    <submittedName>
        <fullName evidence="1">Uncharacterized protein</fullName>
    </submittedName>
</protein>
<proteinExistence type="predicted"/>
<comment type="caution">
    <text evidence="1">The sequence shown here is derived from an EMBL/GenBank/DDBJ whole genome shotgun (WGS) entry which is preliminary data.</text>
</comment>
<evidence type="ECO:0000313" key="2">
    <source>
        <dbReference type="Proteomes" id="UP000887159"/>
    </source>
</evidence>
<dbReference type="PANTHER" id="PTHR47326">
    <property type="entry name" value="TRANSPOSABLE ELEMENT TC3 TRANSPOSASE-LIKE PROTEIN"/>
    <property type="match status" value="1"/>
</dbReference>
<dbReference type="PANTHER" id="PTHR47326:SF1">
    <property type="entry name" value="HTH PSQ-TYPE DOMAIN-CONTAINING PROTEIN"/>
    <property type="match status" value="1"/>
</dbReference>
<sequence>MSTKLAWELNTGGFRVRLTGTSADAPQGPKVAYTELERVVPAMHNGAPARFAIVVRSHLCAIYPGRWIGRCGPIVGPPRFLDLNLLNFFLWATLNHLYARRRWL</sequence>
<gene>
    <name evidence="1" type="ORF">TNCV_1587721</name>
</gene>
<keyword evidence="2" id="KW-1185">Reference proteome</keyword>
<dbReference type="AlphaFoldDB" id="A0A8X6RGB3"/>
<reference evidence="1" key="1">
    <citation type="submission" date="2020-08" db="EMBL/GenBank/DDBJ databases">
        <title>Multicomponent nature underlies the extraordinary mechanical properties of spider dragline silk.</title>
        <authorList>
            <person name="Kono N."/>
            <person name="Nakamura H."/>
            <person name="Mori M."/>
            <person name="Yoshida Y."/>
            <person name="Ohtoshi R."/>
            <person name="Malay A.D."/>
            <person name="Moran D.A.P."/>
            <person name="Tomita M."/>
            <person name="Numata K."/>
            <person name="Arakawa K."/>
        </authorList>
    </citation>
    <scope>NUCLEOTIDE SEQUENCE</scope>
</reference>
<dbReference type="EMBL" id="BMAU01021175">
    <property type="protein sequence ID" value="GFX93595.1"/>
    <property type="molecule type" value="Genomic_DNA"/>
</dbReference>
<name>A0A8X6RGB3_TRICX</name>
<organism evidence="1 2">
    <name type="scientific">Trichonephila clavipes</name>
    <name type="common">Golden silk orbweaver</name>
    <name type="synonym">Nephila clavipes</name>
    <dbReference type="NCBI Taxonomy" id="2585209"/>
    <lineage>
        <taxon>Eukaryota</taxon>
        <taxon>Metazoa</taxon>
        <taxon>Ecdysozoa</taxon>
        <taxon>Arthropoda</taxon>
        <taxon>Chelicerata</taxon>
        <taxon>Arachnida</taxon>
        <taxon>Araneae</taxon>
        <taxon>Araneomorphae</taxon>
        <taxon>Entelegynae</taxon>
        <taxon>Araneoidea</taxon>
        <taxon>Nephilidae</taxon>
        <taxon>Trichonephila</taxon>
    </lineage>
</organism>
<evidence type="ECO:0000313" key="1">
    <source>
        <dbReference type="EMBL" id="GFX93595.1"/>
    </source>
</evidence>
<accession>A0A8X6RGB3</accession>